<accession>A0A0X3WXQ1</accession>
<feature type="compositionally biased region" description="Low complexity" evidence="1">
    <location>
        <begin position="1"/>
        <end position="14"/>
    </location>
</feature>
<protein>
    <submittedName>
        <fullName evidence="2">Uncharacterized protein</fullName>
    </submittedName>
</protein>
<gene>
    <name evidence="2" type="ORF">ADL28_15510</name>
</gene>
<organism evidence="2 3">
    <name type="scientific">Streptomyces violaceusniger</name>
    <dbReference type="NCBI Taxonomy" id="68280"/>
    <lineage>
        <taxon>Bacteria</taxon>
        <taxon>Bacillati</taxon>
        <taxon>Actinomycetota</taxon>
        <taxon>Actinomycetes</taxon>
        <taxon>Kitasatosporales</taxon>
        <taxon>Streptomycetaceae</taxon>
        <taxon>Streptomyces</taxon>
        <taxon>Streptomyces violaceusniger group</taxon>
    </lineage>
</organism>
<proteinExistence type="predicted"/>
<reference evidence="3" key="1">
    <citation type="submission" date="2015-10" db="EMBL/GenBank/DDBJ databases">
        <authorList>
            <person name="Ju K.-S."/>
            <person name="Doroghazi J.R."/>
            <person name="Metcalf W.W."/>
        </authorList>
    </citation>
    <scope>NUCLEOTIDE SEQUENCE [LARGE SCALE GENOMIC DNA]</scope>
    <source>
        <strain evidence="3">NRRL F-8817</strain>
    </source>
</reference>
<dbReference type="Proteomes" id="UP000053413">
    <property type="component" value="Unassembled WGS sequence"/>
</dbReference>
<dbReference type="EMBL" id="LLZJ01000166">
    <property type="protein sequence ID" value="KUL61649.1"/>
    <property type="molecule type" value="Genomic_DNA"/>
</dbReference>
<name>A0A0X3WXQ1_STRVO</name>
<sequence length="110" mass="11158">MRDGLSSSPSSGPGIPALEPRAAGLPAVTRDGEPEPGPGGALALVGGDLHGPGRPVQRLEDGETTGRAQVTGVFGRGRTAQQDLVRGPFPTPRPDAAERLVHVRELPGGA</sequence>
<evidence type="ECO:0000313" key="2">
    <source>
        <dbReference type="EMBL" id="KUL61649.1"/>
    </source>
</evidence>
<evidence type="ECO:0000256" key="1">
    <source>
        <dbReference type="SAM" id="MobiDB-lite"/>
    </source>
</evidence>
<dbReference type="AlphaFoldDB" id="A0A0X3WXQ1"/>
<feature type="region of interest" description="Disordered" evidence="1">
    <location>
        <begin position="1"/>
        <end position="64"/>
    </location>
</feature>
<comment type="caution">
    <text evidence="2">The sequence shown here is derived from an EMBL/GenBank/DDBJ whole genome shotgun (WGS) entry which is preliminary data.</text>
</comment>
<evidence type="ECO:0000313" key="3">
    <source>
        <dbReference type="Proteomes" id="UP000053413"/>
    </source>
</evidence>